<dbReference type="OrthoDB" id="9990834at2759"/>
<dbReference type="HOGENOM" id="CLU_049503_0_0_1"/>
<dbReference type="Proteomes" id="UP000007801">
    <property type="component" value="Unassembled WGS sequence"/>
</dbReference>
<keyword evidence="2" id="KW-0436">Ligase</keyword>
<name>B3MZ27_DROAN</name>
<dbReference type="InterPro" id="IPR008909">
    <property type="entry name" value="DALR_anticod-bd"/>
</dbReference>
<dbReference type="GO" id="GO:0004814">
    <property type="term" value="F:arginine-tRNA ligase activity"/>
    <property type="evidence" value="ECO:0007669"/>
    <property type="project" value="InterPro"/>
</dbReference>
<keyword evidence="3" id="KW-1185">Reference proteome</keyword>
<dbReference type="OMA" id="DMLLIAM"/>
<dbReference type="SMR" id="B3MZ27"/>
<evidence type="ECO:0000313" key="3">
    <source>
        <dbReference type="Proteomes" id="UP000007801"/>
    </source>
</evidence>
<evidence type="ECO:0000313" key="2">
    <source>
        <dbReference type="EMBL" id="EDV32871.1"/>
    </source>
</evidence>
<dbReference type="AlphaFoldDB" id="B3MZ27"/>
<dbReference type="InParanoid" id="B3MZ27"/>
<organism evidence="2 3">
    <name type="scientific">Drosophila ananassae</name>
    <name type="common">Fruit fly</name>
    <dbReference type="NCBI Taxonomy" id="7217"/>
    <lineage>
        <taxon>Eukaryota</taxon>
        <taxon>Metazoa</taxon>
        <taxon>Ecdysozoa</taxon>
        <taxon>Arthropoda</taxon>
        <taxon>Hexapoda</taxon>
        <taxon>Insecta</taxon>
        <taxon>Pterygota</taxon>
        <taxon>Neoptera</taxon>
        <taxon>Endopterygota</taxon>
        <taxon>Diptera</taxon>
        <taxon>Brachycera</taxon>
        <taxon>Muscomorpha</taxon>
        <taxon>Ephydroidea</taxon>
        <taxon>Drosophilidae</taxon>
        <taxon>Drosophila</taxon>
        <taxon>Sophophora</taxon>
    </lineage>
</organism>
<dbReference type="STRING" id="7217.B3MZ27"/>
<dbReference type="Pfam" id="PF05746">
    <property type="entry name" value="DALR_1"/>
    <property type="match status" value="1"/>
</dbReference>
<dbReference type="eggNOG" id="KOG1195">
    <property type="taxonomic scope" value="Eukaryota"/>
</dbReference>
<sequence length="442" mass="50210">MESNPLAKINMMIFDYFAEWKNPEKGDSAPLRPRRCGEIIRYHIDGFAEGGDLSIATNAQYWESFCNRLGCKLRRNEDHLMEDPKQREDLIDLSRKGLMPIKDTIKLPRERYALRLERAPVVRYVVTSILKQGLSYGRPEKSKRSLVLSLNLGASLGQPDGPTELRRYRLKQLYEIVKRLVECSNWHMLTAGNAQPDTVLVNVESQRCSLEQRRAHVCLVSGPVLEPGNKTATDMDLDTYLNMRSTHMRLMALHRSGLRPAGSCSLDTLMRRLGEAAVIVDLFSVRHASAACVVRNGMGSSKGASYILYNSARVETLLRSFDSQVAAGVYDPLPPLEEIDLSILEDEMDWQLIFSCLLTFPEVLETTIDQLEQGHVGIHLLIRYLENLATVFSRYYRQKKVLVQKRDQLVPILYARITLVMAVRQVMNQALSLLGILPVDYV</sequence>
<dbReference type="PhylomeDB" id="B3MZ27"/>
<dbReference type="GO" id="GO:0000049">
    <property type="term" value="F:tRNA binding"/>
    <property type="evidence" value="ECO:0007669"/>
    <property type="project" value="TreeGrafter"/>
</dbReference>
<dbReference type="GO" id="GO:0006420">
    <property type="term" value="P:arginyl-tRNA aminoacylation"/>
    <property type="evidence" value="ECO:0007669"/>
    <property type="project" value="InterPro"/>
</dbReference>
<dbReference type="InterPro" id="IPR009080">
    <property type="entry name" value="tRNAsynth_Ia_anticodon-bd"/>
</dbReference>
<dbReference type="Gene3D" id="1.10.730.10">
    <property type="entry name" value="Isoleucyl-tRNA Synthetase, Domain 1"/>
    <property type="match status" value="1"/>
</dbReference>
<feature type="domain" description="DALR anticodon binding" evidence="1">
    <location>
        <begin position="307"/>
        <end position="442"/>
    </location>
</feature>
<dbReference type="KEGG" id="dan:6504583"/>
<gene>
    <name evidence="2" type="primary">Dana\GF21913</name>
    <name evidence="2" type="synonym">dana_GLEANR_5915</name>
    <name evidence="2" type="ORF">GF21913</name>
</gene>
<reference evidence="2 3" key="1">
    <citation type="journal article" date="2007" name="Nature">
        <title>Evolution of genes and genomes on the Drosophila phylogeny.</title>
        <authorList>
            <consortium name="Drosophila 12 Genomes Consortium"/>
            <person name="Clark A.G."/>
            <person name="Eisen M.B."/>
            <person name="Smith D.R."/>
            <person name="Bergman C.M."/>
            <person name="Oliver B."/>
            <person name="Markow T.A."/>
            <person name="Kaufman T.C."/>
            <person name="Kellis M."/>
            <person name="Gelbart W."/>
            <person name="Iyer V.N."/>
            <person name="Pollard D.A."/>
            <person name="Sackton T.B."/>
            <person name="Larracuente A.M."/>
            <person name="Singh N.D."/>
            <person name="Abad J.P."/>
            <person name="Abt D.N."/>
            <person name="Adryan B."/>
            <person name="Aguade M."/>
            <person name="Akashi H."/>
            <person name="Anderson W.W."/>
            <person name="Aquadro C.F."/>
            <person name="Ardell D.H."/>
            <person name="Arguello R."/>
            <person name="Artieri C.G."/>
            <person name="Barbash D.A."/>
            <person name="Barker D."/>
            <person name="Barsanti P."/>
            <person name="Batterham P."/>
            <person name="Batzoglou S."/>
            <person name="Begun D."/>
            <person name="Bhutkar A."/>
            <person name="Blanco E."/>
            <person name="Bosak S.A."/>
            <person name="Bradley R.K."/>
            <person name="Brand A.D."/>
            <person name="Brent M.R."/>
            <person name="Brooks A.N."/>
            <person name="Brown R.H."/>
            <person name="Butlin R.K."/>
            <person name="Caggese C."/>
            <person name="Calvi B.R."/>
            <person name="Bernardo de Carvalho A."/>
            <person name="Caspi A."/>
            <person name="Castrezana S."/>
            <person name="Celniker S.E."/>
            <person name="Chang J.L."/>
            <person name="Chapple C."/>
            <person name="Chatterji S."/>
            <person name="Chinwalla A."/>
            <person name="Civetta A."/>
            <person name="Clifton S.W."/>
            <person name="Comeron J.M."/>
            <person name="Costello J.C."/>
            <person name="Coyne J.A."/>
            <person name="Daub J."/>
            <person name="David R.G."/>
            <person name="Delcher A.L."/>
            <person name="Delehaunty K."/>
            <person name="Do C.B."/>
            <person name="Ebling H."/>
            <person name="Edwards K."/>
            <person name="Eickbush T."/>
            <person name="Evans J.D."/>
            <person name="Filipski A."/>
            <person name="Findeiss S."/>
            <person name="Freyhult E."/>
            <person name="Fulton L."/>
            <person name="Fulton R."/>
            <person name="Garcia A.C."/>
            <person name="Gardiner A."/>
            <person name="Garfield D.A."/>
            <person name="Garvin B.E."/>
            <person name="Gibson G."/>
            <person name="Gilbert D."/>
            <person name="Gnerre S."/>
            <person name="Godfrey J."/>
            <person name="Good R."/>
            <person name="Gotea V."/>
            <person name="Gravely B."/>
            <person name="Greenberg A.J."/>
            <person name="Griffiths-Jones S."/>
            <person name="Gross S."/>
            <person name="Guigo R."/>
            <person name="Gustafson E.A."/>
            <person name="Haerty W."/>
            <person name="Hahn M.W."/>
            <person name="Halligan D.L."/>
            <person name="Halpern A.L."/>
            <person name="Halter G.M."/>
            <person name="Han M.V."/>
            <person name="Heger A."/>
            <person name="Hillier L."/>
            <person name="Hinrichs A.S."/>
            <person name="Holmes I."/>
            <person name="Hoskins R.A."/>
            <person name="Hubisz M.J."/>
            <person name="Hultmark D."/>
            <person name="Huntley M.A."/>
            <person name="Jaffe D.B."/>
            <person name="Jagadeeshan S."/>
            <person name="Jeck W.R."/>
            <person name="Johnson J."/>
            <person name="Jones C.D."/>
            <person name="Jordan W.C."/>
            <person name="Karpen G.H."/>
            <person name="Kataoka E."/>
            <person name="Keightley P.D."/>
            <person name="Kheradpour P."/>
            <person name="Kirkness E.F."/>
            <person name="Koerich L.B."/>
            <person name="Kristiansen K."/>
            <person name="Kudrna D."/>
            <person name="Kulathinal R.J."/>
            <person name="Kumar S."/>
            <person name="Kwok R."/>
            <person name="Lander E."/>
            <person name="Langley C.H."/>
            <person name="Lapoint R."/>
            <person name="Lazzaro B.P."/>
            <person name="Lee S.J."/>
            <person name="Levesque L."/>
            <person name="Li R."/>
            <person name="Lin C.F."/>
            <person name="Lin M.F."/>
            <person name="Lindblad-Toh K."/>
            <person name="Llopart A."/>
            <person name="Long M."/>
            <person name="Low L."/>
            <person name="Lozovsky E."/>
            <person name="Lu J."/>
            <person name="Luo M."/>
            <person name="Machado C.A."/>
            <person name="Makalowski W."/>
            <person name="Marzo M."/>
            <person name="Matsuda M."/>
            <person name="Matzkin L."/>
            <person name="McAllister B."/>
            <person name="McBride C.S."/>
            <person name="McKernan B."/>
            <person name="McKernan K."/>
            <person name="Mendez-Lago M."/>
            <person name="Minx P."/>
            <person name="Mollenhauer M.U."/>
            <person name="Montooth K."/>
            <person name="Mount S.M."/>
            <person name="Mu X."/>
            <person name="Myers E."/>
            <person name="Negre B."/>
            <person name="Newfeld S."/>
            <person name="Nielsen R."/>
            <person name="Noor M.A."/>
            <person name="O'Grady P."/>
            <person name="Pachter L."/>
            <person name="Papaceit M."/>
            <person name="Parisi M.J."/>
            <person name="Parisi M."/>
            <person name="Parts L."/>
            <person name="Pedersen J.S."/>
            <person name="Pesole G."/>
            <person name="Phillippy A.M."/>
            <person name="Ponting C.P."/>
            <person name="Pop M."/>
            <person name="Porcelli D."/>
            <person name="Powell J.R."/>
            <person name="Prohaska S."/>
            <person name="Pruitt K."/>
            <person name="Puig M."/>
            <person name="Quesneville H."/>
            <person name="Ram K.R."/>
            <person name="Rand D."/>
            <person name="Rasmussen M.D."/>
            <person name="Reed L.K."/>
            <person name="Reenan R."/>
            <person name="Reily A."/>
            <person name="Remington K.A."/>
            <person name="Rieger T.T."/>
            <person name="Ritchie M.G."/>
            <person name="Robin C."/>
            <person name="Rogers Y.H."/>
            <person name="Rohde C."/>
            <person name="Rozas J."/>
            <person name="Rubenfield M.J."/>
            <person name="Ruiz A."/>
            <person name="Russo S."/>
            <person name="Salzberg S.L."/>
            <person name="Sanchez-Gracia A."/>
            <person name="Saranga D.J."/>
            <person name="Sato H."/>
            <person name="Schaeffer S.W."/>
            <person name="Schatz M.C."/>
            <person name="Schlenke T."/>
            <person name="Schwartz R."/>
            <person name="Segarra C."/>
            <person name="Singh R.S."/>
            <person name="Sirot L."/>
            <person name="Sirota M."/>
            <person name="Sisneros N.B."/>
            <person name="Smith C.D."/>
            <person name="Smith T.F."/>
            <person name="Spieth J."/>
            <person name="Stage D.E."/>
            <person name="Stark A."/>
            <person name="Stephan W."/>
            <person name="Strausberg R.L."/>
            <person name="Strempel S."/>
            <person name="Sturgill D."/>
            <person name="Sutton G."/>
            <person name="Sutton G.G."/>
            <person name="Tao W."/>
            <person name="Teichmann S."/>
            <person name="Tobari Y.N."/>
            <person name="Tomimura Y."/>
            <person name="Tsolas J.M."/>
            <person name="Valente V.L."/>
            <person name="Venter E."/>
            <person name="Venter J.C."/>
            <person name="Vicario S."/>
            <person name="Vieira F.G."/>
            <person name="Vilella A.J."/>
            <person name="Villasante A."/>
            <person name="Walenz B."/>
            <person name="Wang J."/>
            <person name="Wasserman M."/>
            <person name="Watts T."/>
            <person name="Wilson D."/>
            <person name="Wilson R.K."/>
            <person name="Wing R.A."/>
            <person name="Wolfner M.F."/>
            <person name="Wong A."/>
            <person name="Wong G.K."/>
            <person name="Wu C.I."/>
            <person name="Wu G."/>
            <person name="Yamamoto D."/>
            <person name="Yang H.P."/>
            <person name="Yang S.P."/>
            <person name="Yorke J.A."/>
            <person name="Yoshida K."/>
            <person name="Zdobnov E."/>
            <person name="Zhang P."/>
            <person name="Zhang Y."/>
            <person name="Zimin A.V."/>
            <person name="Baldwin J."/>
            <person name="Abdouelleil A."/>
            <person name="Abdulkadir J."/>
            <person name="Abebe A."/>
            <person name="Abera B."/>
            <person name="Abreu J."/>
            <person name="Acer S.C."/>
            <person name="Aftuck L."/>
            <person name="Alexander A."/>
            <person name="An P."/>
            <person name="Anderson E."/>
            <person name="Anderson S."/>
            <person name="Arachi H."/>
            <person name="Azer M."/>
            <person name="Bachantsang P."/>
            <person name="Barry A."/>
            <person name="Bayul T."/>
            <person name="Berlin A."/>
            <person name="Bessette D."/>
            <person name="Bloom T."/>
            <person name="Blye J."/>
            <person name="Boguslavskiy L."/>
            <person name="Bonnet C."/>
            <person name="Boukhgalter B."/>
            <person name="Bourzgui I."/>
            <person name="Brown A."/>
            <person name="Cahill P."/>
            <person name="Channer S."/>
            <person name="Cheshatsang Y."/>
            <person name="Chuda L."/>
            <person name="Citroen M."/>
            <person name="Collymore A."/>
            <person name="Cooke P."/>
            <person name="Costello M."/>
            <person name="D'Aco K."/>
            <person name="Daza R."/>
            <person name="De Haan G."/>
            <person name="DeGray S."/>
            <person name="DeMaso C."/>
            <person name="Dhargay N."/>
            <person name="Dooley K."/>
            <person name="Dooley E."/>
            <person name="Doricent M."/>
            <person name="Dorje P."/>
            <person name="Dorjee K."/>
            <person name="Dupes A."/>
            <person name="Elong R."/>
            <person name="Falk J."/>
            <person name="Farina A."/>
            <person name="Faro S."/>
            <person name="Ferguson D."/>
            <person name="Fisher S."/>
            <person name="Foley C.D."/>
            <person name="Franke A."/>
            <person name="Friedrich D."/>
            <person name="Gadbois L."/>
            <person name="Gearin G."/>
            <person name="Gearin C.R."/>
            <person name="Giannoukos G."/>
            <person name="Goode T."/>
            <person name="Graham J."/>
            <person name="Grandbois E."/>
            <person name="Grewal S."/>
            <person name="Gyaltsen K."/>
            <person name="Hafez N."/>
            <person name="Hagos B."/>
            <person name="Hall J."/>
            <person name="Henson C."/>
            <person name="Hollinger A."/>
            <person name="Honan T."/>
            <person name="Huard M.D."/>
            <person name="Hughes L."/>
            <person name="Hurhula B."/>
            <person name="Husby M.E."/>
            <person name="Kamat A."/>
            <person name="Kanga B."/>
            <person name="Kashin S."/>
            <person name="Khazanovich D."/>
            <person name="Kisner P."/>
            <person name="Lance K."/>
            <person name="Lara M."/>
            <person name="Lee W."/>
            <person name="Lennon N."/>
            <person name="Letendre F."/>
            <person name="LeVine R."/>
            <person name="Lipovsky A."/>
            <person name="Liu X."/>
            <person name="Liu J."/>
            <person name="Liu S."/>
            <person name="Lokyitsang T."/>
            <person name="Lokyitsang Y."/>
            <person name="Lubonja R."/>
            <person name="Lui A."/>
            <person name="MacDonald P."/>
            <person name="Magnisalis V."/>
            <person name="Maru K."/>
            <person name="Matthews C."/>
            <person name="McCusker W."/>
            <person name="McDonough S."/>
            <person name="Mehta T."/>
            <person name="Meldrim J."/>
            <person name="Meneus L."/>
            <person name="Mihai O."/>
            <person name="Mihalev A."/>
            <person name="Mihova T."/>
            <person name="Mittelman R."/>
            <person name="Mlenga V."/>
            <person name="Montmayeur A."/>
            <person name="Mulrain L."/>
            <person name="Navidi A."/>
            <person name="Naylor J."/>
            <person name="Negash T."/>
            <person name="Nguyen T."/>
            <person name="Nguyen N."/>
            <person name="Nicol R."/>
            <person name="Norbu C."/>
            <person name="Norbu N."/>
            <person name="Novod N."/>
            <person name="O'Neill B."/>
            <person name="Osman S."/>
            <person name="Markiewicz E."/>
            <person name="Oyono O.L."/>
            <person name="Patti C."/>
            <person name="Phunkhang P."/>
            <person name="Pierre F."/>
            <person name="Priest M."/>
            <person name="Raghuraman S."/>
            <person name="Rege F."/>
            <person name="Reyes R."/>
            <person name="Rise C."/>
            <person name="Rogov P."/>
            <person name="Ross K."/>
            <person name="Ryan E."/>
            <person name="Settipalli S."/>
            <person name="Shea T."/>
            <person name="Sherpa N."/>
            <person name="Shi L."/>
            <person name="Shih D."/>
            <person name="Sparrow T."/>
            <person name="Spaulding J."/>
            <person name="Stalker J."/>
            <person name="Stange-Thomann N."/>
            <person name="Stavropoulos S."/>
            <person name="Stone C."/>
            <person name="Strader C."/>
            <person name="Tesfaye S."/>
            <person name="Thomson T."/>
            <person name="Thoulutsang Y."/>
            <person name="Thoulutsang D."/>
            <person name="Topham K."/>
            <person name="Topping I."/>
            <person name="Tsamla T."/>
            <person name="Vassiliev H."/>
            <person name="Vo A."/>
            <person name="Wangchuk T."/>
            <person name="Wangdi T."/>
            <person name="Weiand M."/>
            <person name="Wilkinson J."/>
            <person name="Wilson A."/>
            <person name="Yadav S."/>
            <person name="Young G."/>
            <person name="Yu Q."/>
            <person name="Zembek L."/>
            <person name="Zhong D."/>
            <person name="Zimmer A."/>
            <person name="Zwirko Z."/>
            <person name="Jaffe D.B."/>
            <person name="Alvarez P."/>
            <person name="Brockman W."/>
            <person name="Butler J."/>
            <person name="Chin C."/>
            <person name="Gnerre S."/>
            <person name="Grabherr M."/>
            <person name="Kleber M."/>
            <person name="Mauceli E."/>
            <person name="MacCallum I."/>
        </authorList>
    </citation>
    <scope>NUCLEOTIDE SEQUENCE [LARGE SCALE GENOMIC DNA]</scope>
    <source>
        <strain evidence="3">Tucson 14024-0371.13</strain>
    </source>
</reference>
<evidence type="ECO:0000259" key="1">
    <source>
        <dbReference type="SMART" id="SM00836"/>
    </source>
</evidence>
<proteinExistence type="predicted"/>
<protein>
    <recommendedName>
        <fullName evidence="1">DALR anticodon binding domain-containing protein</fullName>
    </recommendedName>
</protein>
<dbReference type="SUPFAM" id="SSF47323">
    <property type="entry name" value="Anticodon-binding domain of a subclass of class I aminoacyl-tRNA synthetases"/>
    <property type="match status" value="1"/>
</dbReference>
<dbReference type="GO" id="GO:0106217">
    <property type="term" value="P:tRNA C3-cytosine methylation"/>
    <property type="evidence" value="ECO:0007669"/>
    <property type="project" value="TreeGrafter"/>
</dbReference>
<dbReference type="InterPro" id="IPR037380">
    <property type="entry name" value="DALRD3"/>
</dbReference>
<dbReference type="PANTHER" id="PTHR16043:SF1">
    <property type="entry name" value="DALR ANTICODON-BINDING DOMAIN-CONTAINING PROTEIN 3"/>
    <property type="match status" value="1"/>
</dbReference>
<dbReference type="EMBL" id="CH902632">
    <property type="protein sequence ID" value="EDV32871.1"/>
    <property type="molecule type" value="Genomic_DNA"/>
</dbReference>
<dbReference type="GeneID" id="6504583"/>
<dbReference type="GO" id="GO:0005524">
    <property type="term" value="F:ATP binding"/>
    <property type="evidence" value="ECO:0007669"/>
    <property type="project" value="InterPro"/>
</dbReference>
<accession>B3MZ27</accession>
<dbReference type="FunCoup" id="B3MZ27">
    <property type="interactions" value="22"/>
</dbReference>
<dbReference type="PANTHER" id="PTHR16043">
    <property type="entry name" value="DALRD3 PROTEIN"/>
    <property type="match status" value="1"/>
</dbReference>
<dbReference type="SMART" id="SM00836">
    <property type="entry name" value="DALR_1"/>
    <property type="match status" value="1"/>
</dbReference>